<dbReference type="EMBL" id="JPKZ01001800">
    <property type="protein sequence ID" value="KHN79997.1"/>
    <property type="molecule type" value="Genomic_DNA"/>
</dbReference>
<proteinExistence type="predicted"/>
<evidence type="ECO:0000313" key="3">
    <source>
        <dbReference type="Proteomes" id="UP000031036"/>
    </source>
</evidence>
<name>A0A0B2VF35_TOXCA</name>
<dbReference type="STRING" id="6265.A0A0B2VF35"/>
<dbReference type="OMA" id="VANTQCN"/>
<sequence length="238" mass="26729">MHFNRDRNYGQHSCSICKKIGHNEGFCNVIKRRSRTNRRSNQGARRPPTRRARSDAVFTVSRIDCTDYRRFPVVIVEYQSVSFQVDTALDVTIMSKSTWQLIGSPALQPSSLIARSASSDQIKILGQRACNYSFQNSSAQGMFYVANTQCNLLGAELTSKMEFYAITDTLHATIQAANSEQHSLYSLRQSITSQSRTYGWSDNSTDSTALEVAHSSMVIQFWSALIKDNESAGRRGKC</sequence>
<gene>
    <name evidence="2" type="ORF">Tcan_02025</name>
</gene>
<comment type="caution">
    <text evidence="2">The sequence shown here is derived from an EMBL/GenBank/DDBJ whole genome shotgun (WGS) entry which is preliminary data.</text>
</comment>
<dbReference type="AlphaFoldDB" id="A0A0B2VF35"/>
<dbReference type="InterPro" id="IPR021109">
    <property type="entry name" value="Peptidase_aspartic_dom_sf"/>
</dbReference>
<dbReference type="PANTHER" id="PTHR36943:SF1">
    <property type="entry name" value="CCHC-TYPE DOMAIN-CONTAINING PROTEIN"/>
    <property type="match status" value="1"/>
</dbReference>
<feature type="region of interest" description="Disordered" evidence="1">
    <location>
        <begin position="33"/>
        <end position="53"/>
    </location>
</feature>
<dbReference type="SUPFAM" id="SSF50630">
    <property type="entry name" value="Acid proteases"/>
    <property type="match status" value="1"/>
</dbReference>
<dbReference type="PANTHER" id="PTHR36943">
    <property type="entry name" value="CCHC-TYPE DOMAIN-CONTAINING PROTEIN"/>
    <property type="match status" value="1"/>
</dbReference>
<protein>
    <submittedName>
        <fullName evidence="2">Uncharacterized protein</fullName>
    </submittedName>
</protein>
<dbReference type="Gene3D" id="2.40.70.10">
    <property type="entry name" value="Acid Proteases"/>
    <property type="match status" value="1"/>
</dbReference>
<evidence type="ECO:0000313" key="2">
    <source>
        <dbReference type="EMBL" id="KHN79997.1"/>
    </source>
</evidence>
<dbReference type="Proteomes" id="UP000031036">
    <property type="component" value="Unassembled WGS sequence"/>
</dbReference>
<accession>A0A0B2VF35</accession>
<evidence type="ECO:0000256" key="1">
    <source>
        <dbReference type="SAM" id="MobiDB-lite"/>
    </source>
</evidence>
<reference evidence="2 3" key="1">
    <citation type="submission" date="2014-11" db="EMBL/GenBank/DDBJ databases">
        <title>Genetic blueprint of the zoonotic pathogen Toxocara canis.</title>
        <authorList>
            <person name="Zhu X.-Q."/>
            <person name="Korhonen P.K."/>
            <person name="Cai H."/>
            <person name="Young N.D."/>
            <person name="Nejsum P."/>
            <person name="von Samson-Himmelstjerna G."/>
            <person name="Boag P.R."/>
            <person name="Tan P."/>
            <person name="Li Q."/>
            <person name="Min J."/>
            <person name="Yang Y."/>
            <person name="Wang X."/>
            <person name="Fang X."/>
            <person name="Hall R.S."/>
            <person name="Hofmann A."/>
            <person name="Sternberg P.W."/>
            <person name="Jex A.R."/>
            <person name="Gasser R.B."/>
        </authorList>
    </citation>
    <scope>NUCLEOTIDE SEQUENCE [LARGE SCALE GENOMIC DNA]</scope>
    <source>
        <strain evidence="2">PN_DK_2014</strain>
    </source>
</reference>
<keyword evidence="3" id="KW-1185">Reference proteome</keyword>
<organism evidence="2 3">
    <name type="scientific">Toxocara canis</name>
    <name type="common">Canine roundworm</name>
    <dbReference type="NCBI Taxonomy" id="6265"/>
    <lineage>
        <taxon>Eukaryota</taxon>
        <taxon>Metazoa</taxon>
        <taxon>Ecdysozoa</taxon>
        <taxon>Nematoda</taxon>
        <taxon>Chromadorea</taxon>
        <taxon>Rhabditida</taxon>
        <taxon>Spirurina</taxon>
        <taxon>Ascaridomorpha</taxon>
        <taxon>Ascaridoidea</taxon>
        <taxon>Toxocaridae</taxon>
        <taxon>Toxocara</taxon>
    </lineage>
</organism>
<dbReference type="OrthoDB" id="5875875at2759"/>